<dbReference type="Proteomes" id="UP000038045">
    <property type="component" value="Unplaced"/>
</dbReference>
<organism evidence="3 4">
    <name type="scientific">Parastrongyloides trichosuri</name>
    <name type="common">Possum-specific nematode worm</name>
    <dbReference type="NCBI Taxonomy" id="131310"/>
    <lineage>
        <taxon>Eukaryota</taxon>
        <taxon>Metazoa</taxon>
        <taxon>Ecdysozoa</taxon>
        <taxon>Nematoda</taxon>
        <taxon>Chromadorea</taxon>
        <taxon>Rhabditida</taxon>
        <taxon>Tylenchina</taxon>
        <taxon>Panagrolaimomorpha</taxon>
        <taxon>Strongyloidoidea</taxon>
        <taxon>Strongyloididae</taxon>
        <taxon>Parastrongyloides</taxon>
    </lineage>
</organism>
<dbReference type="GO" id="GO:0016485">
    <property type="term" value="P:protein processing"/>
    <property type="evidence" value="ECO:0007669"/>
    <property type="project" value="TreeGrafter"/>
</dbReference>
<keyword evidence="3" id="KW-1185">Reference proteome</keyword>
<dbReference type="Gene3D" id="3.40.390.10">
    <property type="entry name" value="Collagenase (Catalytic Domain)"/>
    <property type="match status" value="1"/>
</dbReference>
<dbReference type="InterPro" id="IPR024079">
    <property type="entry name" value="MetalloPept_cat_dom_sf"/>
</dbReference>
<proteinExistence type="inferred from homology"/>
<evidence type="ECO:0000313" key="3">
    <source>
        <dbReference type="Proteomes" id="UP000038045"/>
    </source>
</evidence>
<dbReference type="GO" id="GO:0005886">
    <property type="term" value="C:plasma membrane"/>
    <property type="evidence" value="ECO:0007669"/>
    <property type="project" value="TreeGrafter"/>
</dbReference>
<accession>A0A0N4ZHN6</accession>
<protein>
    <submittedName>
        <fullName evidence="4">Peptidase_M13 domain-containing protein</fullName>
    </submittedName>
</protein>
<dbReference type="SUPFAM" id="SSF55486">
    <property type="entry name" value="Metalloproteases ('zincins'), catalytic domain"/>
    <property type="match status" value="1"/>
</dbReference>
<comment type="similarity">
    <text evidence="1">Belongs to the peptidase M13 family.</text>
</comment>
<dbReference type="PANTHER" id="PTHR11733">
    <property type="entry name" value="ZINC METALLOPROTEASE FAMILY M13 NEPRILYSIN-RELATED"/>
    <property type="match status" value="1"/>
</dbReference>
<evidence type="ECO:0000313" key="4">
    <source>
        <dbReference type="WBParaSite" id="PTRK_0000743200.1"/>
    </source>
</evidence>
<dbReference type="STRING" id="131310.A0A0N4ZHN6"/>
<dbReference type="WBParaSite" id="PTRK_0000743200.1">
    <property type="protein sequence ID" value="PTRK_0000743200.1"/>
    <property type="gene ID" value="PTRK_0000743200"/>
</dbReference>
<dbReference type="Pfam" id="PF01431">
    <property type="entry name" value="Peptidase_M13"/>
    <property type="match status" value="1"/>
</dbReference>
<sequence length="311" mass="36349">MNEETILLIKEKDWLDEETKEMFLEKLKTLKFNFIIHKDIANNEYFNYCIDAIPFDSSKLPHEVLEDITNYFKNDSYYPDNGKISCSEIIEFAIFNKHKNGVYISKYNLLTITLPLIMDPYFNKQFPIPLNYGLLAETIGHEILHAFDTSHRIFDQYGNLRSITTEKSDEEFQIRERCLIDQYSNQTIEGTDENVNGVRTLNENLGDNGGVKLAYRTYLKYVKRLNYNMKPLKGKKELSPDQLFFVSGGRFWCSKKSKQSSSKGVDENVHAPAKNRFNTYISNFKPFSEAFNCKIGTPMNPKNKCEVWRHK</sequence>
<dbReference type="GO" id="GO:0004222">
    <property type="term" value="F:metalloendopeptidase activity"/>
    <property type="evidence" value="ECO:0007669"/>
    <property type="project" value="InterPro"/>
</dbReference>
<feature type="domain" description="Peptidase M13 C-terminal" evidence="2">
    <location>
        <begin position="100"/>
        <end position="307"/>
    </location>
</feature>
<dbReference type="InterPro" id="IPR042089">
    <property type="entry name" value="Peptidase_M13_dom_2"/>
</dbReference>
<dbReference type="PRINTS" id="PR00786">
    <property type="entry name" value="NEPRILYSIN"/>
</dbReference>
<dbReference type="AlphaFoldDB" id="A0A0N4ZHN6"/>
<dbReference type="Gene3D" id="1.10.1380.10">
    <property type="entry name" value="Neutral endopeptidase , domain2"/>
    <property type="match status" value="1"/>
</dbReference>
<reference evidence="4" key="1">
    <citation type="submission" date="2017-02" db="UniProtKB">
        <authorList>
            <consortium name="WormBaseParasite"/>
        </authorList>
    </citation>
    <scope>IDENTIFICATION</scope>
</reference>
<dbReference type="PANTHER" id="PTHR11733:SF167">
    <property type="entry name" value="FI17812P1-RELATED"/>
    <property type="match status" value="1"/>
</dbReference>
<dbReference type="PROSITE" id="PS51885">
    <property type="entry name" value="NEPRILYSIN"/>
    <property type="match status" value="1"/>
</dbReference>
<dbReference type="InterPro" id="IPR000718">
    <property type="entry name" value="Peptidase_M13"/>
</dbReference>
<evidence type="ECO:0000256" key="1">
    <source>
        <dbReference type="ARBA" id="ARBA00007357"/>
    </source>
</evidence>
<dbReference type="InterPro" id="IPR018497">
    <property type="entry name" value="Peptidase_M13_C"/>
</dbReference>
<name>A0A0N4ZHN6_PARTI</name>
<evidence type="ECO:0000259" key="2">
    <source>
        <dbReference type="Pfam" id="PF01431"/>
    </source>
</evidence>